<dbReference type="AlphaFoldDB" id="A0A1A7Z289"/>
<feature type="non-terminal residue" evidence="1">
    <location>
        <position position="141"/>
    </location>
</feature>
<organism evidence="1">
    <name type="scientific">Iconisemion striatum</name>
    <dbReference type="NCBI Taxonomy" id="60296"/>
    <lineage>
        <taxon>Eukaryota</taxon>
        <taxon>Metazoa</taxon>
        <taxon>Chordata</taxon>
        <taxon>Craniata</taxon>
        <taxon>Vertebrata</taxon>
        <taxon>Euteleostomi</taxon>
        <taxon>Actinopterygii</taxon>
        <taxon>Neopterygii</taxon>
        <taxon>Teleostei</taxon>
        <taxon>Neoteleostei</taxon>
        <taxon>Acanthomorphata</taxon>
        <taxon>Ovalentaria</taxon>
        <taxon>Atherinomorphae</taxon>
        <taxon>Cyprinodontiformes</taxon>
        <taxon>Nothobranchiidae</taxon>
        <taxon>Iconisemion</taxon>
    </lineage>
</organism>
<reference evidence="1" key="2">
    <citation type="submission" date="2016-06" db="EMBL/GenBank/DDBJ databases">
        <title>The genome of a short-lived fish provides insights into sex chromosome evolution and the genetic control of aging.</title>
        <authorList>
            <person name="Reichwald K."/>
            <person name="Felder M."/>
            <person name="Petzold A."/>
            <person name="Koch P."/>
            <person name="Groth M."/>
            <person name="Platzer M."/>
        </authorList>
    </citation>
    <scope>NUCLEOTIDE SEQUENCE</scope>
    <source>
        <tissue evidence="1">Brain</tissue>
    </source>
</reference>
<reference evidence="1" key="1">
    <citation type="submission" date="2016-05" db="EMBL/GenBank/DDBJ databases">
        <authorList>
            <person name="Lavstsen T."/>
            <person name="Jespersen J.S."/>
        </authorList>
    </citation>
    <scope>NUCLEOTIDE SEQUENCE</scope>
    <source>
        <tissue evidence="1">Brain</tissue>
    </source>
</reference>
<accession>A0A1A7Z289</accession>
<sequence>QEPRANSTSIWSHKGSEELISVPNGSQATSGEHIEGCAAPPKKCHPTPLLTHCQSGHTVGCCRQQNVLHDVSRLCHICHVLSVNLLSSVKIAGRQWQICQSWCSLANAKHPARCWAVSTTSTCGRRALIFCSLAKHLIILF</sequence>
<feature type="non-terminal residue" evidence="1">
    <location>
        <position position="1"/>
    </location>
</feature>
<evidence type="ECO:0000313" key="1">
    <source>
        <dbReference type="EMBL" id="SBP36466.1"/>
    </source>
</evidence>
<proteinExistence type="predicted"/>
<name>A0A1A7Z289_9TELE</name>
<dbReference type="EMBL" id="HADX01014234">
    <property type="protein sequence ID" value="SBP36466.1"/>
    <property type="molecule type" value="Transcribed_RNA"/>
</dbReference>
<gene>
    <name evidence="1" type="primary">Nfu_g_1_006629</name>
</gene>
<protein>
    <submittedName>
        <fullName evidence="1">Uncharacterized protein</fullName>
    </submittedName>
</protein>
<dbReference type="EMBL" id="HADW01012144">
    <property type="protein sequence ID" value="SBP13544.1"/>
    <property type="molecule type" value="Transcribed_RNA"/>
</dbReference>